<feature type="compositionally biased region" description="Acidic residues" evidence="1">
    <location>
        <begin position="122"/>
        <end position="140"/>
    </location>
</feature>
<feature type="compositionally biased region" description="Low complexity" evidence="1">
    <location>
        <begin position="10"/>
        <end position="32"/>
    </location>
</feature>
<feature type="region of interest" description="Disordered" evidence="1">
    <location>
        <begin position="1"/>
        <end position="91"/>
    </location>
</feature>
<gene>
    <name evidence="2" type="ORF">EVG20_g9049</name>
</gene>
<feature type="compositionally biased region" description="Basic and acidic residues" evidence="1">
    <location>
        <begin position="103"/>
        <end position="120"/>
    </location>
</feature>
<evidence type="ECO:0000313" key="3">
    <source>
        <dbReference type="Proteomes" id="UP000298327"/>
    </source>
</evidence>
<feature type="region of interest" description="Disordered" evidence="1">
    <location>
        <begin position="256"/>
        <end position="287"/>
    </location>
</feature>
<dbReference type="EMBL" id="SEOQ01000854">
    <property type="protein sequence ID" value="TFY56129.1"/>
    <property type="molecule type" value="Genomic_DNA"/>
</dbReference>
<accession>A0A4Y9Y5N4</accession>
<dbReference type="Proteomes" id="UP000298327">
    <property type="component" value="Unassembled WGS sequence"/>
</dbReference>
<dbReference type="AlphaFoldDB" id="A0A4Y9Y5N4"/>
<feature type="compositionally biased region" description="Low complexity" evidence="1">
    <location>
        <begin position="46"/>
        <end position="65"/>
    </location>
</feature>
<sequence>MSSLVYPRTPSSHSHSPASSSPLAPLSSPSSSAQARRRSQYKAIFTPPSSTPRRPSQSAQPRTPSKSSPSIARTLFHTASDHDDEPPRNKFLRERFKARCLERAQKARDARVRKSRRWDLSSEGDMDMEDADADGAESDDEFVLNDEPCRVVSAQLFRRIMASASRQRTHAYRVSYQQDVGSSIDPDMEDISEWERELRGPEPSSSTTPKPVVDLDEADLPDELDDTAAAELAAYAEECELWDELGADDDLFALSELDELETPAPSTPMPQNKGKARADADMDVEMS</sequence>
<reference evidence="2 3" key="1">
    <citation type="submission" date="2019-02" db="EMBL/GenBank/DDBJ databases">
        <title>Genome sequencing of the rare red list fungi Dentipellis fragilis.</title>
        <authorList>
            <person name="Buettner E."/>
            <person name="Kellner H."/>
        </authorList>
    </citation>
    <scope>NUCLEOTIDE SEQUENCE [LARGE SCALE GENOMIC DNA]</scope>
    <source>
        <strain evidence="2 3">DSM 105465</strain>
    </source>
</reference>
<evidence type="ECO:0000313" key="2">
    <source>
        <dbReference type="EMBL" id="TFY56129.1"/>
    </source>
</evidence>
<keyword evidence="3" id="KW-1185">Reference proteome</keyword>
<comment type="caution">
    <text evidence="2">The sequence shown here is derived from an EMBL/GenBank/DDBJ whole genome shotgun (WGS) entry which is preliminary data.</text>
</comment>
<feature type="region of interest" description="Disordered" evidence="1">
    <location>
        <begin position="103"/>
        <end position="140"/>
    </location>
</feature>
<protein>
    <submittedName>
        <fullName evidence="2">Uncharacterized protein</fullName>
    </submittedName>
</protein>
<feature type="compositionally biased region" description="Basic and acidic residues" evidence="1">
    <location>
        <begin position="79"/>
        <end position="91"/>
    </location>
</feature>
<proteinExistence type="predicted"/>
<name>A0A4Y9Y5N4_9AGAM</name>
<evidence type="ECO:0000256" key="1">
    <source>
        <dbReference type="SAM" id="MobiDB-lite"/>
    </source>
</evidence>
<feature type="region of interest" description="Disordered" evidence="1">
    <location>
        <begin position="181"/>
        <end position="215"/>
    </location>
</feature>
<organism evidence="2 3">
    <name type="scientific">Dentipellis fragilis</name>
    <dbReference type="NCBI Taxonomy" id="205917"/>
    <lineage>
        <taxon>Eukaryota</taxon>
        <taxon>Fungi</taxon>
        <taxon>Dikarya</taxon>
        <taxon>Basidiomycota</taxon>
        <taxon>Agaricomycotina</taxon>
        <taxon>Agaricomycetes</taxon>
        <taxon>Russulales</taxon>
        <taxon>Hericiaceae</taxon>
        <taxon>Dentipellis</taxon>
    </lineage>
</organism>
<dbReference type="OrthoDB" id="3268127at2759"/>